<protein>
    <recommendedName>
        <fullName evidence="4">DUF4328 domain-containing protein</fullName>
    </recommendedName>
</protein>
<keyword evidence="1" id="KW-0472">Membrane</keyword>
<evidence type="ECO:0000313" key="3">
    <source>
        <dbReference type="Proteomes" id="UP000316443"/>
    </source>
</evidence>
<gene>
    <name evidence="2" type="ORF">EWV85_10070</name>
</gene>
<dbReference type="EMBL" id="SFCA01000101">
    <property type="protein sequence ID" value="TRT55056.1"/>
    <property type="molecule type" value="Genomic_DNA"/>
</dbReference>
<sequence>MRTRNKVKSRDQDNELIKYAQERGIVFVCILIDCFYISVWVVVVWATDKYVVTPLALKGVDKLALDIFQWVSGIATLFTLLVYTVRDLWFIAVRTWSEMKEVNNVSQKKP</sequence>
<keyword evidence="1" id="KW-1133">Transmembrane helix</keyword>
<reference evidence="2 3" key="1">
    <citation type="submission" date="2019-01" db="EMBL/GenBank/DDBJ databases">
        <title>Coherence of Microcystis species and biogeography revealed through population genomics.</title>
        <authorList>
            <person name="Perez-Carrascal O.M."/>
            <person name="Terrat Y."/>
            <person name="Giani A."/>
            <person name="Fortin N."/>
            <person name="Tromas N."/>
            <person name="Shapiro B.J."/>
        </authorList>
    </citation>
    <scope>NUCLEOTIDE SEQUENCE [LARGE SCALE GENOMIC DNA]</scope>
    <source>
        <strain evidence="2">Ma_QC_C_20070703_M131</strain>
    </source>
</reference>
<proteinExistence type="predicted"/>
<name>A0A551Y275_MICAE</name>
<organism evidence="2 3">
    <name type="scientific">Microcystis aeruginosa Ma_QC_C_20070703_M131</name>
    <dbReference type="NCBI Taxonomy" id="2486263"/>
    <lineage>
        <taxon>Bacteria</taxon>
        <taxon>Bacillati</taxon>
        <taxon>Cyanobacteriota</taxon>
        <taxon>Cyanophyceae</taxon>
        <taxon>Oscillatoriophycideae</taxon>
        <taxon>Chroococcales</taxon>
        <taxon>Microcystaceae</taxon>
        <taxon>Microcystis</taxon>
    </lineage>
</organism>
<keyword evidence="1" id="KW-0812">Transmembrane</keyword>
<feature type="transmembrane region" description="Helical" evidence="1">
    <location>
        <begin position="25"/>
        <end position="47"/>
    </location>
</feature>
<evidence type="ECO:0000313" key="2">
    <source>
        <dbReference type="EMBL" id="TRT55056.1"/>
    </source>
</evidence>
<dbReference type="AlphaFoldDB" id="A0A551Y275"/>
<evidence type="ECO:0008006" key="4">
    <source>
        <dbReference type="Google" id="ProtNLM"/>
    </source>
</evidence>
<accession>A0A551Y275</accession>
<feature type="transmembrane region" description="Helical" evidence="1">
    <location>
        <begin position="67"/>
        <end position="85"/>
    </location>
</feature>
<dbReference type="Proteomes" id="UP000316443">
    <property type="component" value="Unassembled WGS sequence"/>
</dbReference>
<evidence type="ECO:0000256" key="1">
    <source>
        <dbReference type="SAM" id="Phobius"/>
    </source>
</evidence>
<comment type="caution">
    <text evidence="2">The sequence shown here is derived from an EMBL/GenBank/DDBJ whole genome shotgun (WGS) entry which is preliminary data.</text>
</comment>